<dbReference type="HOGENOM" id="CLU_1619722_0_0_1"/>
<name>A0A067N975_PLEO1</name>
<dbReference type="InParanoid" id="A0A067N975"/>
<dbReference type="Proteomes" id="UP000027073">
    <property type="component" value="Unassembled WGS sequence"/>
</dbReference>
<dbReference type="VEuPathDB" id="FungiDB:PLEOSDRAFT_1090879"/>
<protein>
    <submittedName>
        <fullName evidence="1">Uncharacterized protein</fullName>
    </submittedName>
</protein>
<evidence type="ECO:0000313" key="2">
    <source>
        <dbReference type="Proteomes" id="UP000027073"/>
    </source>
</evidence>
<gene>
    <name evidence="1" type="ORF">PLEOSDRAFT_1090879</name>
</gene>
<proteinExistence type="predicted"/>
<sequence length="164" mass="18788">MELSENLEPVWKTEDEKENIIRFRIRFVCTPYRSAFTYRWTQMSTIVHFATTSLERSIFFVNAELTATNVVEFHRHSEEDVVLGSLPIPKGELQLDMAPSSHPSPFPSIWPRLTSSLLQHTSRNTEGLTTDCTVSASTNFATRFVRTYRNLNSKVHLLPVAENA</sequence>
<organism evidence="1 2">
    <name type="scientific">Pleurotus ostreatus (strain PC15)</name>
    <name type="common">Oyster mushroom</name>
    <dbReference type="NCBI Taxonomy" id="1137138"/>
    <lineage>
        <taxon>Eukaryota</taxon>
        <taxon>Fungi</taxon>
        <taxon>Dikarya</taxon>
        <taxon>Basidiomycota</taxon>
        <taxon>Agaricomycotina</taxon>
        <taxon>Agaricomycetes</taxon>
        <taxon>Agaricomycetidae</taxon>
        <taxon>Agaricales</taxon>
        <taxon>Pleurotineae</taxon>
        <taxon>Pleurotaceae</taxon>
        <taxon>Pleurotus</taxon>
    </lineage>
</organism>
<accession>A0A067N975</accession>
<dbReference type="EMBL" id="KL198013">
    <property type="protein sequence ID" value="KDQ23525.1"/>
    <property type="molecule type" value="Genomic_DNA"/>
</dbReference>
<dbReference type="AlphaFoldDB" id="A0A067N975"/>
<reference evidence="2" key="1">
    <citation type="journal article" date="2014" name="Proc. Natl. Acad. Sci. U.S.A.">
        <title>Extensive sampling of basidiomycete genomes demonstrates inadequacy of the white-rot/brown-rot paradigm for wood decay fungi.</title>
        <authorList>
            <person name="Riley R."/>
            <person name="Salamov A.A."/>
            <person name="Brown D.W."/>
            <person name="Nagy L.G."/>
            <person name="Floudas D."/>
            <person name="Held B.W."/>
            <person name="Levasseur A."/>
            <person name="Lombard V."/>
            <person name="Morin E."/>
            <person name="Otillar R."/>
            <person name="Lindquist E.A."/>
            <person name="Sun H."/>
            <person name="LaButti K.M."/>
            <person name="Schmutz J."/>
            <person name="Jabbour D."/>
            <person name="Luo H."/>
            <person name="Baker S.E."/>
            <person name="Pisabarro A.G."/>
            <person name="Walton J.D."/>
            <person name="Blanchette R.A."/>
            <person name="Henrissat B."/>
            <person name="Martin F."/>
            <person name="Cullen D."/>
            <person name="Hibbett D.S."/>
            <person name="Grigoriev I.V."/>
        </authorList>
    </citation>
    <scope>NUCLEOTIDE SEQUENCE [LARGE SCALE GENOMIC DNA]</scope>
    <source>
        <strain evidence="2">PC15</strain>
    </source>
</reference>
<evidence type="ECO:0000313" key="1">
    <source>
        <dbReference type="EMBL" id="KDQ23525.1"/>
    </source>
</evidence>